<dbReference type="EMBL" id="LAZR01040360">
    <property type="protein sequence ID" value="KKL14680.1"/>
    <property type="molecule type" value="Genomic_DNA"/>
</dbReference>
<comment type="caution">
    <text evidence="1">The sequence shown here is derived from an EMBL/GenBank/DDBJ whole genome shotgun (WGS) entry which is preliminary data.</text>
</comment>
<proteinExistence type="predicted"/>
<reference evidence="1" key="1">
    <citation type="journal article" date="2015" name="Nature">
        <title>Complex archaea that bridge the gap between prokaryotes and eukaryotes.</title>
        <authorList>
            <person name="Spang A."/>
            <person name="Saw J.H."/>
            <person name="Jorgensen S.L."/>
            <person name="Zaremba-Niedzwiedzka K."/>
            <person name="Martijn J."/>
            <person name="Lind A.E."/>
            <person name="van Eijk R."/>
            <person name="Schleper C."/>
            <person name="Guy L."/>
            <person name="Ettema T.J."/>
        </authorList>
    </citation>
    <scope>NUCLEOTIDE SEQUENCE</scope>
</reference>
<protein>
    <submittedName>
        <fullName evidence="1">Uncharacterized protein</fullName>
    </submittedName>
</protein>
<gene>
    <name evidence="1" type="ORF">LCGC14_2513190</name>
</gene>
<sequence length="46" mass="5257">MTRLSKAQQLADRLRHDPTPVTTLEIGEAAATIYYLLDLLEELQEE</sequence>
<evidence type="ECO:0000313" key="1">
    <source>
        <dbReference type="EMBL" id="KKL14680.1"/>
    </source>
</evidence>
<accession>A0A0F9AZ14</accession>
<dbReference type="AlphaFoldDB" id="A0A0F9AZ14"/>
<organism evidence="1">
    <name type="scientific">marine sediment metagenome</name>
    <dbReference type="NCBI Taxonomy" id="412755"/>
    <lineage>
        <taxon>unclassified sequences</taxon>
        <taxon>metagenomes</taxon>
        <taxon>ecological metagenomes</taxon>
    </lineage>
</organism>
<name>A0A0F9AZ14_9ZZZZ</name>